<evidence type="ECO:0000256" key="4">
    <source>
        <dbReference type="RuleBase" id="RU000383"/>
    </source>
</evidence>
<feature type="region of interest" description="Disordered" evidence="5">
    <location>
        <begin position="661"/>
        <end position="690"/>
    </location>
</feature>
<dbReference type="PANTHER" id="PTHR10177">
    <property type="entry name" value="CYCLINS"/>
    <property type="match status" value="1"/>
</dbReference>
<dbReference type="Gene3D" id="1.10.472.10">
    <property type="entry name" value="Cyclin-like"/>
    <property type="match status" value="2"/>
</dbReference>
<evidence type="ECO:0000313" key="8">
    <source>
        <dbReference type="EMBL" id="CAD7443090.1"/>
    </source>
</evidence>
<keyword evidence="3" id="KW-0131">Cell cycle</keyword>
<dbReference type="Pfam" id="PF02984">
    <property type="entry name" value="Cyclin_C"/>
    <property type="match status" value="1"/>
</dbReference>
<dbReference type="CDD" id="cd20520">
    <property type="entry name" value="CYCLIN_CCNE_rpt2"/>
    <property type="match status" value="1"/>
</dbReference>
<dbReference type="GO" id="GO:0005634">
    <property type="term" value="C:nucleus"/>
    <property type="evidence" value="ECO:0007669"/>
    <property type="project" value="UniProtKB-ARBA"/>
</dbReference>
<evidence type="ECO:0008006" key="9">
    <source>
        <dbReference type="Google" id="ProtNLM"/>
    </source>
</evidence>
<comment type="similarity">
    <text evidence="4">Belongs to the cyclin family.</text>
</comment>
<dbReference type="Pfam" id="PF00134">
    <property type="entry name" value="Cyclin_N"/>
    <property type="match status" value="1"/>
</dbReference>
<dbReference type="PROSITE" id="PS00292">
    <property type="entry name" value="CYCLINS"/>
    <property type="match status" value="1"/>
</dbReference>
<dbReference type="InterPro" id="IPR048258">
    <property type="entry name" value="Cyclins_cyclin-box"/>
</dbReference>
<dbReference type="SMART" id="SM01332">
    <property type="entry name" value="Cyclin_C"/>
    <property type="match status" value="1"/>
</dbReference>
<evidence type="ECO:0000259" key="7">
    <source>
        <dbReference type="SMART" id="SM01332"/>
    </source>
</evidence>
<name>A0A7R9I0M7_9NEOP</name>
<evidence type="ECO:0000256" key="5">
    <source>
        <dbReference type="SAM" id="MobiDB-lite"/>
    </source>
</evidence>
<feature type="compositionally biased region" description="Low complexity" evidence="5">
    <location>
        <begin position="663"/>
        <end position="674"/>
    </location>
</feature>
<organism evidence="8">
    <name type="scientific">Timema bartmani</name>
    <dbReference type="NCBI Taxonomy" id="61472"/>
    <lineage>
        <taxon>Eukaryota</taxon>
        <taxon>Metazoa</taxon>
        <taxon>Ecdysozoa</taxon>
        <taxon>Arthropoda</taxon>
        <taxon>Hexapoda</taxon>
        <taxon>Insecta</taxon>
        <taxon>Pterygota</taxon>
        <taxon>Neoptera</taxon>
        <taxon>Polyneoptera</taxon>
        <taxon>Phasmatodea</taxon>
        <taxon>Timematodea</taxon>
        <taxon>Timematoidea</taxon>
        <taxon>Timematidae</taxon>
        <taxon>Timema</taxon>
    </lineage>
</organism>
<evidence type="ECO:0000256" key="2">
    <source>
        <dbReference type="ARBA" id="ARBA00023127"/>
    </source>
</evidence>
<gene>
    <name evidence="8" type="ORF">TBIB3V08_LOCUS5503</name>
</gene>
<dbReference type="SMART" id="SM00385">
    <property type="entry name" value="CYCLIN"/>
    <property type="match status" value="1"/>
</dbReference>
<sequence>MGAEGVWFEKESNRLLCLTVRPLRFSSALAQTAPTTLSTAWAAPHFMFSEPSMTSSPLYLTPIRTPLVYWLTWRPLYLMFLHANDISHLTRLGSSGGYLTRGSYLANHVAGTIALPPTATHVAGTIALPPTATHVAGTIALPPTATHVAETITLPPHRNSRCRDNHPTSPPHLTLPGQSPYLPTATHVAGTITLPPHRISRCRDNHPTSPPQLTLPGQSPYLPTAIHFARTITLLPHRNSRCRGHHLSSPPQLSLPGPSPFLPTATLVAGAITFPPHRNSLCRDRHPTSPTITHADSTNHCSGDLHNMAEHLTEPSSEEETEYIVHPSPPSWDQHNHLSAMLTPISERFTPLPTLPWAKSEFVWDLMCQKDEISLCERDEDMFERHPYLQARMRSILLDWLIEVCEVYKLHRETYHLTMDFIDRYLSKMRNVPKQHLQLIGITCLFIAAKVEEIYPPKIAEFAYVTDGACTEAEIMDMEIIILKSLNWKLASITANGWLSTFMQLLYANQLKMRQHQSNKPDNFFLLPQFSGMAFIQTARLVDLCMLDIGCLRFSYSVIATSALYHTLNRKMTLSVSGMQWSDIEACVNWMSAFVSTLRETESSLESQALPEHTSDIVRAMPHIIMDESHKIQTHSIDLNMLETAQQRLSSQSCIDVSPLKEVPSSPTVLTPPSSRKKRPQQVLVAESLV</sequence>
<dbReference type="InterPro" id="IPR013763">
    <property type="entry name" value="Cyclin-like_dom"/>
</dbReference>
<dbReference type="InterPro" id="IPR006671">
    <property type="entry name" value="Cyclin_N"/>
</dbReference>
<dbReference type="GO" id="GO:0000278">
    <property type="term" value="P:mitotic cell cycle"/>
    <property type="evidence" value="ECO:0007669"/>
    <property type="project" value="UniProtKB-ARBA"/>
</dbReference>
<dbReference type="InterPro" id="IPR039361">
    <property type="entry name" value="Cyclin"/>
</dbReference>
<dbReference type="SUPFAM" id="SSF47954">
    <property type="entry name" value="Cyclin-like"/>
    <property type="match status" value="2"/>
</dbReference>
<feature type="domain" description="Cyclin C-terminal" evidence="7">
    <location>
        <begin position="493"/>
        <end position="638"/>
    </location>
</feature>
<keyword evidence="2 4" id="KW-0195">Cyclin</keyword>
<protein>
    <recommendedName>
        <fullName evidence="9">Cyclin E</fullName>
    </recommendedName>
</protein>
<dbReference type="EMBL" id="OD565977">
    <property type="protein sequence ID" value="CAD7443090.1"/>
    <property type="molecule type" value="Genomic_DNA"/>
</dbReference>
<dbReference type="AlphaFoldDB" id="A0A7R9I0M7"/>
<evidence type="ECO:0000256" key="3">
    <source>
        <dbReference type="ARBA" id="ARBA00023306"/>
    </source>
</evidence>
<dbReference type="InterPro" id="IPR036915">
    <property type="entry name" value="Cyclin-like_sf"/>
</dbReference>
<dbReference type="GO" id="GO:0051301">
    <property type="term" value="P:cell division"/>
    <property type="evidence" value="ECO:0007669"/>
    <property type="project" value="UniProtKB-KW"/>
</dbReference>
<dbReference type="FunFam" id="1.10.472.10:FF:000001">
    <property type="entry name" value="G2/mitotic-specific cyclin"/>
    <property type="match status" value="1"/>
</dbReference>
<reference evidence="8" key="1">
    <citation type="submission" date="2020-11" db="EMBL/GenBank/DDBJ databases">
        <authorList>
            <person name="Tran Van P."/>
        </authorList>
    </citation>
    <scope>NUCLEOTIDE SEQUENCE</scope>
</reference>
<evidence type="ECO:0000259" key="6">
    <source>
        <dbReference type="SMART" id="SM00385"/>
    </source>
</evidence>
<dbReference type="CDD" id="cd20519">
    <property type="entry name" value="CYCLIN_CCNE_rpt1"/>
    <property type="match status" value="1"/>
</dbReference>
<accession>A0A7R9I0M7</accession>
<dbReference type="InterPro" id="IPR004367">
    <property type="entry name" value="Cyclin_C-dom"/>
</dbReference>
<keyword evidence="1" id="KW-0132">Cell division</keyword>
<proteinExistence type="inferred from homology"/>
<feature type="domain" description="Cyclin-like" evidence="6">
    <location>
        <begin position="399"/>
        <end position="484"/>
    </location>
</feature>
<evidence type="ECO:0000256" key="1">
    <source>
        <dbReference type="ARBA" id="ARBA00022618"/>
    </source>
</evidence>